<gene>
    <name evidence="2" type="ORF">EBV32_01695</name>
    <name evidence="4" type="ORF">EBV78_03305</name>
    <name evidence="3" type="ORF">EBX29_02400</name>
</gene>
<dbReference type="Pfam" id="PF01521">
    <property type="entry name" value="Fe-S_biosyn"/>
    <property type="match status" value="1"/>
</dbReference>
<reference evidence="4 5" key="1">
    <citation type="submission" date="2018-10" db="EMBL/GenBank/DDBJ databases">
        <title>Iterative Subtractive Binning of Freshwater Chronoseries Metagenomes Recovers Nearly Complete Genomes from over Four Hundred Novel Species.</title>
        <authorList>
            <person name="Rodriguez-R L.M."/>
            <person name="Tsementzi D."/>
            <person name="Luo C."/>
            <person name="Konstantinidis K.T."/>
        </authorList>
    </citation>
    <scope>NUCLEOTIDE SEQUENCE [LARGE SCALE GENOMIC DNA]</scope>
    <source>
        <strain evidence="4">WB7_2B_003</strain>
        <strain evidence="2">WB7_6_001</strain>
        <strain evidence="3">WB8_1A_003</strain>
    </source>
</reference>
<dbReference type="PANTHER" id="PTHR43011:SF1">
    <property type="entry name" value="IRON-SULFUR CLUSTER ASSEMBLY 2 HOMOLOG, MITOCHONDRIAL"/>
    <property type="match status" value="1"/>
</dbReference>
<evidence type="ECO:0000259" key="1">
    <source>
        <dbReference type="Pfam" id="PF01521"/>
    </source>
</evidence>
<dbReference type="Proteomes" id="UP000713222">
    <property type="component" value="Unassembled WGS sequence"/>
</dbReference>
<dbReference type="EMBL" id="RGMI01000092">
    <property type="protein sequence ID" value="NCU50609.1"/>
    <property type="molecule type" value="Genomic_DNA"/>
</dbReference>
<dbReference type="InterPro" id="IPR035903">
    <property type="entry name" value="HesB-like_dom_sf"/>
</dbReference>
<dbReference type="EMBL" id="RGGN01000115">
    <property type="protein sequence ID" value="NCU63101.1"/>
    <property type="molecule type" value="Genomic_DNA"/>
</dbReference>
<evidence type="ECO:0000313" key="5">
    <source>
        <dbReference type="Proteomes" id="UP000572953"/>
    </source>
</evidence>
<dbReference type="Gene3D" id="2.60.300.12">
    <property type="entry name" value="HesB-like domain"/>
    <property type="match status" value="1"/>
</dbReference>
<dbReference type="NCBIfam" id="TIGR00049">
    <property type="entry name" value="iron-sulfur cluster assembly accessory protein"/>
    <property type="match status" value="1"/>
</dbReference>
<proteinExistence type="predicted"/>
<dbReference type="InterPro" id="IPR017870">
    <property type="entry name" value="FeS_cluster_insertion_CS"/>
</dbReference>
<name>A0A845SBJ7_9PROT</name>
<dbReference type="InterPro" id="IPR000361">
    <property type="entry name" value="ATAP_core_dom"/>
</dbReference>
<dbReference type="GO" id="GO:0051537">
    <property type="term" value="F:2 iron, 2 sulfur cluster binding"/>
    <property type="evidence" value="ECO:0007669"/>
    <property type="project" value="TreeGrafter"/>
</dbReference>
<organism evidence="4 5">
    <name type="scientific">Candidatus Fonsibacter lacus</name>
    <dbReference type="NCBI Taxonomy" id="2576439"/>
    <lineage>
        <taxon>Bacteria</taxon>
        <taxon>Pseudomonadati</taxon>
        <taxon>Pseudomonadota</taxon>
        <taxon>Alphaproteobacteria</taxon>
        <taxon>Candidatus Pelagibacterales</taxon>
        <taxon>Candidatus Pelagibacterales incertae sedis</taxon>
        <taxon>Candidatus Fonsibacter</taxon>
    </lineage>
</organism>
<dbReference type="SUPFAM" id="SSF89360">
    <property type="entry name" value="HesB-like domain"/>
    <property type="match status" value="1"/>
</dbReference>
<dbReference type="PROSITE" id="PS01152">
    <property type="entry name" value="HESB"/>
    <property type="match status" value="1"/>
</dbReference>
<dbReference type="InterPro" id="IPR016092">
    <property type="entry name" value="ATAP"/>
</dbReference>
<dbReference type="GO" id="GO:0051539">
    <property type="term" value="F:4 iron, 4 sulfur cluster binding"/>
    <property type="evidence" value="ECO:0007669"/>
    <property type="project" value="TreeGrafter"/>
</dbReference>
<evidence type="ECO:0000313" key="3">
    <source>
        <dbReference type="EMBL" id="NCU50609.1"/>
    </source>
</evidence>
<protein>
    <submittedName>
        <fullName evidence="4">Iron-sulfur cluster assembly accessory protein</fullName>
    </submittedName>
</protein>
<dbReference type="PANTHER" id="PTHR43011">
    <property type="entry name" value="IRON-SULFUR CLUSTER ASSEMBLY 2 HOMOLOG, MITOCHONDRIAL"/>
    <property type="match status" value="1"/>
</dbReference>
<feature type="domain" description="Core" evidence="1">
    <location>
        <begin position="4"/>
        <end position="100"/>
    </location>
</feature>
<evidence type="ECO:0000313" key="2">
    <source>
        <dbReference type="EMBL" id="NBN87789.1"/>
    </source>
</evidence>
<evidence type="ECO:0000313" key="4">
    <source>
        <dbReference type="EMBL" id="NCU63101.1"/>
    </source>
</evidence>
<dbReference type="AlphaFoldDB" id="A0A845SBJ7"/>
<sequence length="105" mass="11850">MTNNFTITDKAKKKIENLLKKENINKFFRIEVKGGGCSGYKYHFSTDNKINEDDIIFENVLIDKSSFVFVEGSMLDFSEKLIENTFKIINPKATSSCGCGSSFSV</sequence>
<dbReference type="Proteomes" id="UP000572953">
    <property type="component" value="Unassembled WGS sequence"/>
</dbReference>
<dbReference type="Proteomes" id="UP000699985">
    <property type="component" value="Unassembled WGS sequence"/>
</dbReference>
<dbReference type="EMBL" id="RGET01000013">
    <property type="protein sequence ID" value="NBN87789.1"/>
    <property type="molecule type" value="Genomic_DNA"/>
</dbReference>
<dbReference type="GO" id="GO:0016226">
    <property type="term" value="P:iron-sulfur cluster assembly"/>
    <property type="evidence" value="ECO:0007669"/>
    <property type="project" value="InterPro"/>
</dbReference>
<dbReference type="GO" id="GO:0005506">
    <property type="term" value="F:iron ion binding"/>
    <property type="evidence" value="ECO:0007669"/>
    <property type="project" value="TreeGrafter"/>
</dbReference>
<comment type="caution">
    <text evidence="4">The sequence shown here is derived from an EMBL/GenBank/DDBJ whole genome shotgun (WGS) entry which is preliminary data.</text>
</comment>
<accession>A0A845SBJ7</accession>